<gene>
    <name evidence="1" type="ORF">BCR33DRAFT_50027</name>
</gene>
<evidence type="ECO:0000313" key="1">
    <source>
        <dbReference type="EMBL" id="ORY26407.1"/>
    </source>
</evidence>
<comment type="caution">
    <text evidence="1">The sequence shown here is derived from an EMBL/GenBank/DDBJ whole genome shotgun (WGS) entry which is preliminary data.</text>
</comment>
<reference evidence="1 2" key="1">
    <citation type="submission" date="2016-07" db="EMBL/GenBank/DDBJ databases">
        <title>Pervasive Adenine N6-methylation of Active Genes in Fungi.</title>
        <authorList>
            <consortium name="DOE Joint Genome Institute"/>
            <person name="Mondo S.J."/>
            <person name="Dannebaum R.O."/>
            <person name="Kuo R.C."/>
            <person name="Labutti K."/>
            <person name="Haridas S."/>
            <person name="Kuo A."/>
            <person name="Salamov A."/>
            <person name="Ahrendt S.R."/>
            <person name="Lipzen A."/>
            <person name="Sullivan W."/>
            <person name="Andreopoulos W.B."/>
            <person name="Clum A."/>
            <person name="Lindquist E."/>
            <person name="Daum C."/>
            <person name="Ramamoorthy G.K."/>
            <person name="Gryganskyi A."/>
            <person name="Culley D."/>
            <person name="Magnuson J.K."/>
            <person name="James T.Y."/>
            <person name="O'Malley M.A."/>
            <person name="Stajich J.E."/>
            <person name="Spatafora J.W."/>
            <person name="Visel A."/>
            <person name="Grigoriev I.V."/>
        </authorList>
    </citation>
    <scope>NUCLEOTIDE SEQUENCE [LARGE SCALE GENOMIC DNA]</scope>
    <source>
        <strain evidence="1 2">JEL800</strain>
    </source>
</reference>
<dbReference type="AlphaFoldDB" id="A0A1Y2AVZ7"/>
<sequence length="158" mass="18823">MDSLFKYFLFYLREKPGLFIHVHGSHTEYKPVHRRYKDSQGFTHTETHQEKHTVTDFDFRIDASNYVSKIGLKSLQPPKPRHQLLENGKQYLSNSRNPRICSKKSICRRKLCGTLLDLSSRFSLQSNEWLLTRHHHQIREIKRDYFGSFRFGVVENGR</sequence>
<dbReference type="OrthoDB" id="203796at2759"/>
<evidence type="ECO:0000313" key="2">
    <source>
        <dbReference type="Proteomes" id="UP000193642"/>
    </source>
</evidence>
<dbReference type="Proteomes" id="UP000193642">
    <property type="component" value="Unassembled WGS sequence"/>
</dbReference>
<proteinExistence type="predicted"/>
<keyword evidence="2" id="KW-1185">Reference proteome</keyword>
<accession>A0A1Y2AVZ7</accession>
<dbReference type="EMBL" id="MCGO01000114">
    <property type="protein sequence ID" value="ORY26407.1"/>
    <property type="molecule type" value="Genomic_DNA"/>
</dbReference>
<organism evidence="1 2">
    <name type="scientific">Rhizoclosmatium globosum</name>
    <dbReference type="NCBI Taxonomy" id="329046"/>
    <lineage>
        <taxon>Eukaryota</taxon>
        <taxon>Fungi</taxon>
        <taxon>Fungi incertae sedis</taxon>
        <taxon>Chytridiomycota</taxon>
        <taxon>Chytridiomycota incertae sedis</taxon>
        <taxon>Chytridiomycetes</taxon>
        <taxon>Chytridiales</taxon>
        <taxon>Chytriomycetaceae</taxon>
        <taxon>Rhizoclosmatium</taxon>
    </lineage>
</organism>
<name>A0A1Y2AVZ7_9FUNG</name>
<protein>
    <submittedName>
        <fullName evidence="1">Uncharacterized protein</fullName>
    </submittedName>
</protein>